<dbReference type="PANTHER" id="PTHR47529:SF1">
    <property type="entry name" value="PERIPLASMIC CHAPERONE PPID"/>
    <property type="match status" value="1"/>
</dbReference>
<dbReference type="SUPFAM" id="SSF54534">
    <property type="entry name" value="FKBP-like"/>
    <property type="match status" value="1"/>
</dbReference>
<keyword evidence="4 12" id="KW-0812">Transmembrane</keyword>
<keyword evidence="2" id="KW-1003">Cell membrane</keyword>
<evidence type="ECO:0000256" key="5">
    <source>
        <dbReference type="ARBA" id="ARBA00022989"/>
    </source>
</evidence>
<dbReference type="STRING" id="36874.HQ34_00160"/>
<organism evidence="14 15">
    <name type="scientific">Porphyromonas cangingivalis</name>
    <dbReference type="NCBI Taxonomy" id="36874"/>
    <lineage>
        <taxon>Bacteria</taxon>
        <taxon>Pseudomonadati</taxon>
        <taxon>Bacteroidota</taxon>
        <taxon>Bacteroidia</taxon>
        <taxon>Bacteroidales</taxon>
        <taxon>Porphyromonadaceae</taxon>
        <taxon>Porphyromonas</taxon>
    </lineage>
</organism>
<evidence type="ECO:0000313" key="15">
    <source>
        <dbReference type="Proteomes" id="UP000030125"/>
    </source>
</evidence>
<gene>
    <name evidence="14" type="ORF">HQ35_08070</name>
</gene>
<dbReference type="InterPro" id="IPR046357">
    <property type="entry name" value="PPIase_dom_sf"/>
</dbReference>
<dbReference type="Proteomes" id="UP000030125">
    <property type="component" value="Unassembled WGS sequence"/>
</dbReference>
<keyword evidence="5 12" id="KW-1133">Transmembrane helix</keyword>
<evidence type="ECO:0000259" key="13">
    <source>
        <dbReference type="PROSITE" id="PS50198"/>
    </source>
</evidence>
<dbReference type="InterPro" id="IPR027304">
    <property type="entry name" value="Trigger_fact/SurA_dom_sf"/>
</dbReference>
<dbReference type="PANTHER" id="PTHR47529">
    <property type="entry name" value="PEPTIDYL-PROLYL CIS-TRANS ISOMERASE D"/>
    <property type="match status" value="1"/>
</dbReference>
<name>A0A0A2EP41_PORCN</name>
<keyword evidence="6 12" id="KW-0472">Membrane</keyword>
<evidence type="ECO:0000256" key="7">
    <source>
        <dbReference type="ARBA" id="ARBA00023186"/>
    </source>
</evidence>
<evidence type="ECO:0000256" key="10">
    <source>
        <dbReference type="ARBA" id="ARBA00042775"/>
    </source>
</evidence>
<feature type="transmembrane region" description="Helical" evidence="12">
    <location>
        <begin position="12"/>
        <end position="31"/>
    </location>
</feature>
<dbReference type="Pfam" id="PF13623">
    <property type="entry name" value="SurA_N_2"/>
    <property type="match status" value="1"/>
</dbReference>
<feature type="domain" description="PpiC" evidence="13">
    <location>
        <begin position="362"/>
        <end position="457"/>
    </location>
</feature>
<keyword evidence="15" id="KW-1185">Reference proteome</keyword>
<dbReference type="PROSITE" id="PS50198">
    <property type="entry name" value="PPIC_PPIASE_2"/>
    <property type="match status" value="1"/>
</dbReference>
<evidence type="ECO:0000256" key="8">
    <source>
        <dbReference type="ARBA" id="ARBA00038408"/>
    </source>
</evidence>
<dbReference type="Pfam" id="PF13616">
    <property type="entry name" value="Rotamase_3"/>
    <property type="match status" value="1"/>
</dbReference>
<comment type="similarity">
    <text evidence="8">Belongs to the PpiD chaperone family.</text>
</comment>
<keyword evidence="11" id="KW-0697">Rotamase</keyword>
<evidence type="ECO:0000256" key="9">
    <source>
        <dbReference type="ARBA" id="ARBA00040743"/>
    </source>
</evidence>
<accession>A0A0A2EP41</accession>
<evidence type="ECO:0000256" key="12">
    <source>
        <dbReference type="SAM" id="Phobius"/>
    </source>
</evidence>
<dbReference type="GO" id="GO:0005886">
    <property type="term" value="C:plasma membrane"/>
    <property type="evidence" value="ECO:0007669"/>
    <property type="project" value="UniProtKB-SubCell"/>
</dbReference>
<keyword evidence="3" id="KW-0997">Cell inner membrane</keyword>
<protein>
    <recommendedName>
        <fullName evidence="9">Periplasmic chaperone PpiD</fullName>
    </recommendedName>
    <alternativeName>
        <fullName evidence="10">Periplasmic folding chaperone</fullName>
    </alternativeName>
</protein>
<dbReference type="InterPro" id="IPR023058">
    <property type="entry name" value="PPIase_PpiC_CS"/>
</dbReference>
<reference evidence="14 15" key="1">
    <citation type="submission" date="2014-08" db="EMBL/GenBank/DDBJ databases">
        <title>Porphyromonas cangingivalis strain:COT-109_OH1386 Genome sequencing.</title>
        <authorList>
            <person name="Wallis C."/>
            <person name="Deusch O."/>
            <person name="O'Flynn C."/>
            <person name="Davis I."/>
            <person name="Jospin G."/>
            <person name="Darling A.E."/>
            <person name="Coil D.A."/>
            <person name="Alexiev A."/>
            <person name="Horsfall A."/>
            <person name="Kirkwood N."/>
            <person name="Harris S."/>
            <person name="Eisen J.A."/>
        </authorList>
    </citation>
    <scope>NUCLEOTIDE SEQUENCE [LARGE SCALE GENOMIC DNA]</scope>
    <source>
        <strain evidence="15">COT-109 OH1386</strain>
    </source>
</reference>
<dbReference type="SUPFAM" id="SSF109998">
    <property type="entry name" value="Triger factor/SurA peptide-binding domain-like"/>
    <property type="match status" value="1"/>
</dbReference>
<evidence type="ECO:0000256" key="2">
    <source>
        <dbReference type="ARBA" id="ARBA00022475"/>
    </source>
</evidence>
<keyword evidence="11" id="KW-0413">Isomerase</keyword>
<proteinExistence type="inferred from homology"/>
<keyword evidence="7" id="KW-0143">Chaperone</keyword>
<evidence type="ECO:0000256" key="6">
    <source>
        <dbReference type="ARBA" id="ARBA00023136"/>
    </source>
</evidence>
<dbReference type="AlphaFoldDB" id="A0A0A2EP41"/>
<dbReference type="eggNOG" id="COG0760">
    <property type="taxonomic scope" value="Bacteria"/>
</dbReference>
<comment type="caution">
    <text evidence="14">The sequence shown here is derived from an EMBL/GenBank/DDBJ whole genome shotgun (WGS) entry which is preliminary data.</text>
</comment>
<evidence type="ECO:0000256" key="1">
    <source>
        <dbReference type="ARBA" id="ARBA00004382"/>
    </source>
</evidence>
<dbReference type="OrthoDB" id="9812372at2"/>
<evidence type="ECO:0000256" key="11">
    <source>
        <dbReference type="PROSITE-ProRule" id="PRU00278"/>
    </source>
</evidence>
<comment type="subcellular location">
    <subcellularLocation>
        <location evidence="1">Cell inner membrane</location>
        <topology evidence="1">Single-pass type II membrane protein</topology>
        <orientation evidence="1">Periplasmic side</orientation>
    </subcellularLocation>
</comment>
<evidence type="ECO:0000256" key="4">
    <source>
        <dbReference type="ARBA" id="ARBA00022692"/>
    </source>
</evidence>
<dbReference type="EMBL" id="JQJD01000051">
    <property type="protein sequence ID" value="KGN79250.1"/>
    <property type="molecule type" value="Genomic_DNA"/>
</dbReference>
<dbReference type="RefSeq" id="WP_036852348.1">
    <property type="nucleotide sequence ID" value="NZ_JQJD01000051.1"/>
</dbReference>
<dbReference type="Gene3D" id="1.10.4030.10">
    <property type="entry name" value="Porin chaperone SurA, peptide-binding domain"/>
    <property type="match status" value="1"/>
</dbReference>
<dbReference type="Gene3D" id="3.10.50.40">
    <property type="match status" value="1"/>
</dbReference>
<dbReference type="PROSITE" id="PS01096">
    <property type="entry name" value="PPIC_PPIASE_1"/>
    <property type="match status" value="1"/>
</dbReference>
<dbReference type="InterPro" id="IPR052029">
    <property type="entry name" value="PpiD_chaperone"/>
</dbReference>
<dbReference type="GO" id="GO:0003755">
    <property type="term" value="F:peptidyl-prolyl cis-trans isomerase activity"/>
    <property type="evidence" value="ECO:0007669"/>
    <property type="project" value="UniProtKB-KW"/>
</dbReference>
<evidence type="ECO:0000313" key="14">
    <source>
        <dbReference type="EMBL" id="KGN79250.1"/>
    </source>
</evidence>
<sequence length="713" mass="78028">MATLEKIRNRAGLLVIIIGLALLAFLMGDFLRQGTTLFRDSQMNAVVVDGEVVKINEYEARVNQAQELYRMQSGNNNLSDVEMNQLRNQVYTSIVSEHVLDAKTKQLGISVSPAEVFDLVQGDFISPVVMNSPLFVDGQTGVFDKVALLNFLKGIDPKQINSYGPAERDQALELRNIWIAMENNIHDFRLNEKYTNLISKAMVANKLEIEDYVAAGRTTADLALVSRAAMTAPDSIATVTDAALKAFYDGHKEAFKTDEGRTVDVVYATIAPSQADIDATFQDVETARRELIEGVNANDVISEFSDEQAFDAYLPLSFFRNAFFNSTLADELAAAEPGHVTDVNFSDNTYSVAKLLGTKVAPDSLLVRHILLQPGDAAIDSLFNAAKGGIEAFSNVAVNHSLDNRSGANGGELGWFTEFSAGRFISPEFRDAIFSATVGTPVKFTSQYGAHIFLIEKATAPVKKYNVAYVTKKATPSSRTIGDLYNEMNTFLTKNNNPVALDTAALVAGYQTLKDLPVYAMQPNLANSITNSRELVRWALNNKVGAISEVKECGDKYVIAVVKKVYPRGYVSLADAKEQIQPAVLNLAKIDAMYNQLKAGNYASLEAYSQAVDMPVDSINFVKFDTNRLEGVGFEPALNAAAAYAPLNTLTPVKGNNGVYLVNVISRNSDADTVTPEAARGLIETSRQAAVRARALQWIILRSDVEDTRVRFY</sequence>
<evidence type="ECO:0000256" key="3">
    <source>
        <dbReference type="ARBA" id="ARBA00022519"/>
    </source>
</evidence>
<dbReference type="InterPro" id="IPR000297">
    <property type="entry name" value="PPIase_PpiC"/>
</dbReference>